<accession>A0ABQ9W2L3</accession>
<name>A0ABQ9W2L3_SAGOE</name>
<feature type="region of interest" description="Disordered" evidence="1">
    <location>
        <begin position="17"/>
        <end position="76"/>
    </location>
</feature>
<comment type="caution">
    <text evidence="2">The sequence shown here is derived from an EMBL/GenBank/DDBJ whole genome shotgun (WGS) entry which is preliminary data.</text>
</comment>
<protein>
    <submittedName>
        <fullName evidence="2">Uncharacterized protein</fullName>
    </submittedName>
</protein>
<reference evidence="2 3" key="1">
    <citation type="submission" date="2023-05" db="EMBL/GenBank/DDBJ databases">
        <title>B98-5 Cell Line De Novo Hybrid Assembly: An Optical Mapping Approach.</title>
        <authorList>
            <person name="Kananen K."/>
            <person name="Auerbach J.A."/>
            <person name="Kautto E."/>
            <person name="Blachly J.S."/>
        </authorList>
    </citation>
    <scope>NUCLEOTIDE SEQUENCE [LARGE SCALE GENOMIC DNA]</scope>
    <source>
        <strain evidence="2">B95-8</strain>
        <tissue evidence="2">Cell line</tissue>
    </source>
</reference>
<dbReference type="EMBL" id="JASSZA010000003">
    <property type="protein sequence ID" value="KAK2115299.1"/>
    <property type="molecule type" value="Genomic_DNA"/>
</dbReference>
<organism evidence="2 3">
    <name type="scientific">Saguinus oedipus</name>
    <name type="common">Cotton-top tamarin</name>
    <name type="synonym">Oedipomidas oedipus</name>
    <dbReference type="NCBI Taxonomy" id="9490"/>
    <lineage>
        <taxon>Eukaryota</taxon>
        <taxon>Metazoa</taxon>
        <taxon>Chordata</taxon>
        <taxon>Craniata</taxon>
        <taxon>Vertebrata</taxon>
        <taxon>Euteleostomi</taxon>
        <taxon>Mammalia</taxon>
        <taxon>Eutheria</taxon>
        <taxon>Euarchontoglires</taxon>
        <taxon>Primates</taxon>
        <taxon>Haplorrhini</taxon>
        <taxon>Platyrrhini</taxon>
        <taxon>Cebidae</taxon>
        <taxon>Callitrichinae</taxon>
        <taxon>Saguinus</taxon>
    </lineage>
</organism>
<feature type="non-terminal residue" evidence="2">
    <location>
        <position position="76"/>
    </location>
</feature>
<sequence length="76" mass="8105">MELKNSIANSLLLKARQGGCAAGAPDRPREPQNPGNPGPAEGTRHPRRTPISRESPDTSHWGNPDPQGALAGVWRC</sequence>
<evidence type="ECO:0000313" key="2">
    <source>
        <dbReference type="EMBL" id="KAK2115299.1"/>
    </source>
</evidence>
<keyword evidence="3" id="KW-1185">Reference proteome</keyword>
<gene>
    <name evidence="2" type="ORF">P7K49_005925</name>
</gene>
<evidence type="ECO:0000313" key="3">
    <source>
        <dbReference type="Proteomes" id="UP001266305"/>
    </source>
</evidence>
<evidence type="ECO:0000256" key="1">
    <source>
        <dbReference type="SAM" id="MobiDB-lite"/>
    </source>
</evidence>
<proteinExistence type="predicted"/>
<dbReference type="Proteomes" id="UP001266305">
    <property type="component" value="Unassembled WGS sequence"/>
</dbReference>